<keyword evidence="10" id="KW-1185">Reference proteome</keyword>
<evidence type="ECO:0000256" key="5">
    <source>
        <dbReference type="PROSITE-ProRule" id="PRU00266"/>
    </source>
</evidence>
<keyword evidence="4 5" id="KW-0694">RNA-binding</keyword>
<keyword evidence="3" id="KW-0378">Hydrolase</keyword>
<gene>
    <name evidence="9" type="ORF">WICMUC_001787</name>
</gene>
<dbReference type="OrthoDB" id="2392202at2759"/>
<sequence length="284" mass="32837">MEPSTPQNSWDKDDDKPEPQLPPIDDTQIWRLVFTKAKTNYDLNTNSRLAYIGHDILNQIVSTYTFNKFPHFNIDELQSMKEVIITNDNLIKWCETYNLLKILESISATKINKYKQSSTIVDLFEAYIGGVYINQGFPTVQKWIIGLLELIKDEAEFLMLNQESYSVIDEIKLAKEELYKIINPTFKPNYEVLEMTIPPSLPYFKVGCIVKDKIIGEGEGRNKKTASSKAAFQVLRKKSLKYEKNSNESIEKIIDLIEISPVFNKINHPKIVKPNNKTNHDQEK</sequence>
<feature type="domain" description="DRBM" evidence="7">
    <location>
        <begin position="173"/>
        <end position="240"/>
    </location>
</feature>
<dbReference type="AlphaFoldDB" id="A0A9P8TFQ4"/>
<evidence type="ECO:0000256" key="4">
    <source>
        <dbReference type="ARBA" id="ARBA00022884"/>
    </source>
</evidence>
<dbReference type="Gene3D" id="1.10.1520.10">
    <property type="entry name" value="Ribonuclease III domain"/>
    <property type="match status" value="1"/>
</dbReference>
<evidence type="ECO:0000313" key="9">
    <source>
        <dbReference type="EMBL" id="KAH3677206.1"/>
    </source>
</evidence>
<evidence type="ECO:0000256" key="6">
    <source>
        <dbReference type="SAM" id="MobiDB-lite"/>
    </source>
</evidence>
<accession>A0A9P8TFQ4</accession>
<dbReference type="SMART" id="SM00535">
    <property type="entry name" value="RIBOc"/>
    <property type="match status" value="1"/>
</dbReference>
<dbReference type="SUPFAM" id="SSF69065">
    <property type="entry name" value="RNase III domain-like"/>
    <property type="match status" value="1"/>
</dbReference>
<comment type="caution">
    <text evidence="9">The sequence shown here is derived from an EMBL/GenBank/DDBJ whole genome shotgun (WGS) entry which is preliminary data.</text>
</comment>
<dbReference type="GO" id="GO:0004525">
    <property type="term" value="F:ribonuclease III activity"/>
    <property type="evidence" value="ECO:0007669"/>
    <property type="project" value="InterPro"/>
</dbReference>
<dbReference type="SMART" id="SM00358">
    <property type="entry name" value="DSRM"/>
    <property type="match status" value="1"/>
</dbReference>
<evidence type="ECO:0000256" key="3">
    <source>
        <dbReference type="ARBA" id="ARBA00022801"/>
    </source>
</evidence>
<reference evidence="9" key="2">
    <citation type="submission" date="2021-01" db="EMBL/GenBank/DDBJ databases">
        <authorList>
            <person name="Schikora-Tamarit M.A."/>
        </authorList>
    </citation>
    <scope>NUCLEOTIDE SEQUENCE</scope>
    <source>
        <strain evidence="9">CBS6341</strain>
    </source>
</reference>
<dbReference type="PANTHER" id="PTHR11207">
    <property type="entry name" value="RIBONUCLEASE III"/>
    <property type="match status" value="1"/>
</dbReference>
<keyword evidence="2" id="KW-0255">Endonuclease</keyword>
<dbReference type="Gene3D" id="3.30.160.20">
    <property type="match status" value="1"/>
</dbReference>
<dbReference type="GO" id="GO:0006364">
    <property type="term" value="P:rRNA processing"/>
    <property type="evidence" value="ECO:0007669"/>
    <property type="project" value="TreeGrafter"/>
</dbReference>
<keyword evidence="1" id="KW-0540">Nuclease</keyword>
<feature type="domain" description="RNase III" evidence="8">
    <location>
        <begin position="24"/>
        <end position="136"/>
    </location>
</feature>
<evidence type="ECO:0000256" key="2">
    <source>
        <dbReference type="ARBA" id="ARBA00022759"/>
    </source>
</evidence>
<organism evidence="9 10">
    <name type="scientific">Wickerhamomyces mucosus</name>
    <dbReference type="NCBI Taxonomy" id="1378264"/>
    <lineage>
        <taxon>Eukaryota</taxon>
        <taxon>Fungi</taxon>
        <taxon>Dikarya</taxon>
        <taxon>Ascomycota</taxon>
        <taxon>Saccharomycotina</taxon>
        <taxon>Saccharomycetes</taxon>
        <taxon>Phaffomycetales</taxon>
        <taxon>Wickerhamomycetaceae</taxon>
        <taxon>Wickerhamomyces</taxon>
    </lineage>
</organism>
<dbReference type="GO" id="GO:0003723">
    <property type="term" value="F:RNA binding"/>
    <property type="evidence" value="ECO:0007669"/>
    <property type="project" value="UniProtKB-UniRule"/>
</dbReference>
<proteinExistence type="predicted"/>
<dbReference type="GO" id="GO:0005654">
    <property type="term" value="C:nucleoplasm"/>
    <property type="evidence" value="ECO:0007669"/>
    <property type="project" value="TreeGrafter"/>
</dbReference>
<evidence type="ECO:0000256" key="1">
    <source>
        <dbReference type="ARBA" id="ARBA00022722"/>
    </source>
</evidence>
<dbReference type="InterPro" id="IPR036389">
    <property type="entry name" value="RNase_III_sf"/>
</dbReference>
<evidence type="ECO:0000259" key="8">
    <source>
        <dbReference type="PROSITE" id="PS50142"/>
    </source>
</evidence>
<dbReference type="Proteomes" id="UP000769528">
    <property type="component" value="Unassembled WGS sequence"/>
</dbReference>
<dbReference type="InterPro" id="IPR014720">
    <property type="entry name" value="dsRBD_dom"/>
</dbReference>
<dbReference type="Pfam" id="PF00636">
    <property type="entry name" value="Ribonuclease_3"/>
    <property type="match status" value="1"/>
</dbReference>
<reference evidence="9" key="1">
    <citation type="journal article" date="2021" name="Open Biol.">
        <title>Shared evolutionary footprints suggest mitochondrial oxidative damage underlies multiple complex I losses in fungi.</title>
        <authorList>
            <person name="Schikora-Tamarit M.A."/>
            <person name="Marcet-Houben M."/>
            <person name="Nosek J."/>
            <person name="Gabaldon T."/>
        </authorList>
    </citation>
    <scope>NUCLEOTIDE SEQUENCE</scope>
    <source>
        <strain evidence="9">CBS6341</strain>
    </source>
</reference>
<dbReference type="GO" id="GO:0034475">
    <property type="term" value="P:U4 snRNA 3'-end processing"/>
    <property type="evidence" value="ECO:0007669"/>
    <property type="project" value="TreeGrafter"/>
</dbReference>
<dbReference type="InterPro" id="IPR000999">
    <property type="entry name" value="RNase_III_dom"/>
</dbReference>
<dbReference type="EMBL" id="JAEUBF010000544">
    <property type="protein sequence ID" value="KAH3677206.1"/>
    <property type="molecule type" value="Genomic_DNA"/>
</dbReference>
<dbReference type="PROSITE" id="PS50142">
    <property type="entry name" value="RNASE_3_2"/>
    <property type="match status" value="1"/>
</dbReference>
<dbReference type="PROSITE" id="PS50137">
    <property type="entry name" value="DS_RBD"/>
    <property type="match status" value="1"/>
</dbReference>
<name>A0A9P8TFQ4_9ASCO</name>
<dbReference type="Pfam" id="PF00035">
    <property type="entry name" value="dsrm"/>
    <property type="match status" value="1"/>
</dbReference>
<evidence type="ECO:0000313" key="10">
    <source>
        <dbReference type="Proteomes" id="UP000769528"/>
    </source>
</evidence>
<dbReference type="SUPFAM" id="SSF54768">
    <property type="entry name" value="dsRNA-binding domain-like"/>
    <property type="match status" value="1"/>
</dbReference>
<evidence type="ECO:0000259" key="7">
    <source>
        <dbReference type="PROSITE" id="PS50137"/>
    </source>
</evidence>
<feature type="region of interest" description="Disordered" evidence="6">
    <location>
        <begin position="1"/>
        <end position="24"/>
    </location>
</feature>
<protein>
    <recommendedName>
        <fullName evidence="11">RNase III domain-containing protein</fullName>
    </recommendedName>
</protein>
<dbReference type="GO" id="GO:0006369">
    <property type="term" value="P:termination of RNA polymerase II transcription"/>
    <property type="evidence" value="ECO:0007669"/>
    <property type="project" value="TreeGrafter"/>
</dbReference>
<dbReference type="CDD" id="cd00593">
    <property type="entry name" value="RIBOc"/>
    <property type="match status" value="1"/>
</dbReference>
<evidence type="ECO:0008006" key="11">
    <source>
        <dbReference type="Google" id="ProtNLM"/>
    </source>
</evidence>
<dbReference type="PANTHER" id="PTHR11207:SF0">
    <property type="entry name" value="RIBONUCLEASE 3"/>
    <property type="match status" value="1"/>
</dbReference>